<evidence type="ECO:0000313" key="1">
    <source>
        <dbReference type="EMBL" id="GFT95935.1"/>
    </source>
</evidence>
<dbReference type="Proteomes" id="UP000887013">
    <property type="component" value="Unassembled WGS sequence"/>
</dbReference>
<dbReference type="AlphaFoldDB" id="A0A8X6Q4R0"/>
<reference evidence="1" key="1">
    <citation type="submission" date="2020-08" db="EMBL/GenBank/DDBJ databases">
        <title>Multicomponent nature underlies the extraordinary mechanical properties of spider dragline silk.</title>
        <authorList>
            <person name="Kono N."/>
            <person name="Nakamura H."/>
            <person name="Mori M."/>
            <person name="Yoshida Y."/>
            <person name="Ohtoshi R."/>
            <person name="Malay A.D."/>
            <person name="Moran D.A.P."/>
            <person name="Tomita M."/>
            <person name="Numata K."/>
            <person name="Arakawa K."/>
        </authorList>
    </citation>
    <scope>NUCLEOTIDE SEQUENCE</scope>
</reference>
<sequence>MEKCIVFRENCVLEMVLCCSYGITKIVMWEFLKIQVYREQFAILIHPRGFIFRPIRGISAELLGSSVEHTVLRLERVVVDYGTHVTSVKRFVAL</sequence>
<organism evidence="1 2">
    <name type="scientific">Nephila pilipes</name>
    <name type="common">Giant wood spider</name>
    <name type="synonym">Nephila maculata</name>
    <dbReference type="NCBI Taxonomy" id="299642"/>
    <lineage>
        <taxon>Eukaryota</taxon>
        <taxon>Metazoa</taxon>
        <taxon>Ecdysozoa</taxon>
        <taxon>Arthropoda</taxon>
        <taxon>Chelicerata</taxon>
        <taxon>Arachnida</taxon>
        <taxon>Araneae</taxon>
        <taxon>Araneomorphae</taxon>
        <taxon>Entelegynae</taxon>
        <taxon>Araneoidea</taxon>
        <taxon>Nephilidae</taxon>
        <taxon>Nephila</taxon>
    </lineage>
</organism>
<accession>A0A8X6Q4R0</accession>
<dbReference type="OrthoDB" id="7960977at2759"/>
<keyword evidence="2" id="KW-1185">Reference proteome</keyword>
<name>A0A8X6Q4R0_NEPPI</name>
<dbReference type="EMBL" id="BMAW01075279">
    <property type="protein sequence ID" value="GFT95935.1"/>
    <property type="molecule type" value="Genomic_DNA"/>
</dbReference>
<gene>
    <name evidence="1" type="ORF">NPIL_70791</name>
</gene>
<evidence type="ECO:0000313" key="2">
    <source>
        <dbReference type="Proteomes" id="UP000887013"/>
    </source>
</evidence>
<proteinExistence type="predicted"/>
<comment type="caution">
    <text evidence="1">The sequence shown here is derived from an EMBL/GenBank/DDBJ whole genome shotgun (WGS) entry which is preliminary data.</text>
</comment>
<protein>
    <submittedName>
        <fullName evidence="1">Uncharacterized protein</fullName>
    </submittedName>
</protein>